<keyword evidence="1" id="KW-0677">Repeat</keyword>
<dbReference type="EMBL" id="BIFR01000001">
    <property type="protein sequence ID" value="GCE11754.1"/>
    <property type="molecule type" value="Genomic_DNA"/>
</dbReference>
<proteinExistence type="predicted"/>
<dbReference type="RefSeq" id="WP_126579433.1">
    <property type="nucleotide sequence ID" value="NZ_BIFR01000001.1"/>
</dbReference>
<keyword evidence="4" id="KW-1185">Reference proteome</keyword>
<dbReference type="Gene3D" id="2.180.10.10">
    <property type="entry name" value="RHS repeat-associated core"/>
    <property type="match status" value="1"/>
</dbReference>
<gene>
    <name evidence="3" type="ORF">KTT_16130</name>
</gene>
<organism evidence="3 4">
    <name type="scientific">Tengunoibacter tsumagoiensis</name>
    <dbReference type="NCBI Taxonomy" id="2014871"/>
    <lineage>
        <taxon>Bacteria</taxon>
        <taxon>Bacillati</taxon>
        <taxon>Chloroflexota</taxon>
        <taxon>Ktedonobacteria</taxon>
        <taxon>Ktedonobacterales</taxon>
        <taxon>Dictyobacteraceae</taxon>
        <taxon>Tengunoibacter</taxon>
    </lineage>
</organism>
<dbReference type="InterPro" id="IPR050708">
    <property type="entry name" value="T6SS_VgrG/RHS"/>
</dbReference>
<evidence type="ECO:0000259" key="2">
    <source>
        <dbReference type="Pfam" id="PF25023"/>
    </source>
</evidence>
<dbReference type="OrthoDB" id="162133at2"/>
<evidence type="ECO:0000256" key="1">
    <source>
        <dbReference type="ARBA" id="ARBA00022737"/>
    </source>
</evidence>
<reference evidence="4" key="1">
    <citation type="submission" date="2018-12" db="EMBL/GenBank/DDBJ databases">
        <title>Tengunoibacter tsumagoiensis gen. nov., sp. nov., Dictyobacter kobayashii sp. nov., D. alpinus sp. nov., and D. joshuensis sp. nov. and description of Dictyobacteraceae fam. nov. within the order Ktedonobacterales isolated from Tengu-no-mugimeshi.</title>
        <authorList>
            <person name="Wang C.M."/>
            <person name="Zheng Y."/>
            <person name="Sakai Y."/>
            <person name="Toyoda A."/>
            <person name="Minakuchi Y."/>
            <person name="Abe K."/>
            <person name="Yokota A."/>
            <person name="Yabe S."/>
        </authorList>
    </citation>
    <scope>NUCLEOTIDE SEQUENCE [LARGE SCALE GENOMIC DNA]</scope>
    <source>
        <strain evidence="4">Uno3</strain>
    </source>
</reference>
<evidence type="ECO:0000313" key="3">
    <source>
        <dbReference type="EMBL" id="GCE11754.1"/>
    </source>
</evidence>
<dbReference type="NCBIfam" id="TIGR03696">
    <property type="entry name" value="Rhs_assc_core"/>
    <property type="match status" value="1"/>
</dbReference>
<comment type="caution">
    <text evidence="3">The sequence shown here is derived from an EMBL/GenBank/DDBJ whole genome shotgun (WGS) entry which is preliminary data.</text>
</comment>
<dbReference type="InterPro" id="IPR056823">
    <property type="entry name" value="TEN-like_YD-shell"/>
</dbReference>
<sequence>MNNNPFVYGGLGLTRTNTAAGTTEYVRCSCGLLNNERTPDGKKYYYLFDGLGSVVGMTNSTGQEVNAYKYDPYGNIISQQEQSGLNNPWKYAGGYYDSSTGLTKFGIRYYDPTVGRWTQRTPVGGSLQETLKGNPYVYAGNNPVNFVDPSGANWGTTYYFGDGRFRWSVTNYWWGTEYWLNSTLAQALGNGGSVVLGGGTALFSPPAGFIVGASLYLLAFDDTKCSGAGVYVDATVFYPAPLIH</sequence>
<dbReference type="Proteomes" id="UP000287352">
    <property type="component" value="Unassembled WGS sequence"/>
</dbReference>
<feature type="domain" description="Teneurin-like YD-shell" evidence="2">
    <location>
        <begin position="40"/>
        <end position="144"/>
    </location>
</feature>
<dbReference type="AlphaFoldDB" id="A0A401ZY21"/>
<evidence type="ECO:0000313" key="4">
    <source>
        <dbReference type="Proteomes" id="UP000287352"/>
    </source>
</evidence>
<dbReference type="PANTHER" id="PTHR32305">
    <property type="match status" value="1"/>
</dbReference>
<dbReference type="PANTHER" id="PTHR32305:SF15">
    <property type="entry name" value="PROTEIN RHSA-RELATED"/>
    <property type="match status" value="1"/>
</dbReference>
<protein>
    <recommendedName>
        <fullName evidence="2">Teneurin-like YD-shell domain-containing protein</fullName>
    </recommendedName>
</protein>
<name>A0A401ZY21_9CHLR</name>
<dbReference type="InterPro" id="IPR022385">
    <property type="entry name" value="Rhs_assc_core"/>
</dbReference>
<accession>A0A401ZY21</accession>
<dbReference type="Pfam" id="PF25023">
    <property type="entry name" value="TEN_YD-shell"/>
    <property type="match status" value="1"/>
</dbReference>